<accession>A0A7J7MK20</accession>
<proteinExistence type="predicted"/>
<comment type="caution">
    <text evidence="2">The sequence shown here is derived from an EMBL/GenBank/DDBJ whole genome shotgun (WGS) entry which is preliminary data.</text>
</comment>
<feature type="compositionally biased region" description="Polar residues" evidence="1">
    <location>
        <begin position="167"/>
        <end position="177"/>
    </location>
</feature>
<evidence type="ECO:0000313" key="3">
    <source>
        <dbReference type="Proteomes" id="UP000541444"/>
    </source>
</evidence>
<feature type="region of interest" description="Disordered" evidence="1">
    <location>
        <begin position="151"/>
        <end position="188"/>
    </location>
</feature>
<dbReference type="AlphaFoldDB" id="A0A7J7MK20"/>
<evidence type="ECO:0000313" key="2">
    <source>
        <dbReference type="EMBL" id="KAF6155226.1"/>
    </source>
</evidence>
<dbReference type="EMBL" id="JACGCM010001428">
    <property type="protein sequence ID" value="KAF6155226.1"/>
    <property type="molecule type" value="Genomic_DNA"/>
</dbReference>
<reference evidence="2 3" key="1">
    <citation type="journal article" date="2020" name="IScience">
        <title>Genome Sequencing of the Endangered Kingdonia uniflora (Circaeasteraceae, Ranunculales) Reveals Potential Mechanisms of Evolutionary Specialization.</title>
        <authorList>
            <person name="Sun Y."/>
            <person name="Deng T."/>
            <person name="Zhang A."/>
            <person name="Moore M.J."/>
            <person name="Landis J.B."/>
            <person name="Lin N."/>
            <person name="Zhang H."/>
            <person name="Zhang X."/>
            <person name="Huang J."/>
            <person name="Zhang X."/>
            <person name="Sun H."/>
            <person name="Wang H."/>
        </authorList>
    </citation>
    <scope>NUCLEOTIDE SEQUENCE [LARGE SCALE GENOMIC DNA]</scope>
    <source>
        <strain evidence="2">TB1705</strain>
        <tissue evidence="2">Leaf</tissue>
    </source>
</reference>
<gene>
    <name evidence="2" type="ORF">GIB67_019752</name>
</gene>
<sequence>MTSSMPTIPDKKWLKAPKGKNDLEHIHEHLIINGFDTTYTTWIHHGDQFSRSNVNSQSSTLPTNNVEDPCPPLVFMVNDILEHLPNEVNVEDEVNDEAHVEATTFTCNDDGVNQAQTDLEENSTVKPHKFHHDIDDEMLFGVEDNHNSTLQAQDQAAQREDDPSLPQRVTHQLQDQAAQREDDPSLPQRMNTLKAYTGRRCSPPPPESSSDNSCILRYMFGTNVAYGTVHFNTTAPEGFYSVIIDEVIREEACLYVESRTLGDVSAGKVVAWLKIFTIIQ</sequence>
<dbReference type="Proteomes" id="UP000541444">
    <property type="component" value="Unassembled WGS sequence"/>
</dbReference>
<keyword evidence="3" id="KW-1185">Reference proteome</keyword>
<organism evidence="2 3">
    <name type="scientific">Kingdonia uniflora</name>
    <dbReference type="NCBI Taxonomy" id="39325"/>
    <lineage>
        <taxon>Eukaryota</taxon>
        <taxon>Viridiplantae</taxon>
        <taxon>Streptophyta</taxon>
        <taxon>Embryophyta</taxon>
        <taxon>Tracheophyta</taxon>
        <taxon>Spermatophyta</taxon>
        <taxon>Magnoliopsida</taxon>
        <taxon>Ranunculales</taxon>
        <taxon>Circaeasteraceae</taxon>
        <taxon>Kingdonia</taxon>
    </lineage>
</organism>
<name>A0A7J7MK20_9MAGN</name>
<protein>
    <submittedName>
        <fullName evidence="2">Uncharacterized protein</fullName>
    </submittedName>
</protein>
<evidence type="ECO:0000256" key="1">
    <source>
        <dbReference type="SAM" id="MobiDB-lite"/>
    </source>
</evidence>